<dbReference type="Proteomes" id="UP001165065">
    <property type="component" value="Unassembled WGS sequence"/>
</dbReference>
<protein>
    <submittedName>
        <fullName evidence="3">Uncharacterized protein</fullName>
    </submittedName>
</protein>
<dbReference type="OrthoDB" id="10661144at2759"/>
<name>A0A9W7LBK6_9STRA</name>
<dbReference type="EMBL" id="BRYA01001487">
    <property type="protein sequence ID" value="GMI44604.1"/>
    <property type="molecule type" value="Genomic_DNA"/>
</dbReference>
<feature type="transmembrane region" description="Helical" evidence="2">
    <location>
        <begin position="252"/>
        <end position="273"/>
    </location>
</feature>
<evidence type="ECO:0000313" key="4">
    <source>
        <dbReference type="Proteomes" id="UP001165065"/>
    </source>
</evidence>
<reference evidence="4" key="1">
    <citation type="journal article" date="2023" name="Commun. Biol.">
        <title>Genome analysis of Parmales, the sister group of diatoms, reveals the evolutionary specialization of diatoms from phago-mixotrophs to photoautotrophs.</title>
        <authorList>
            <person name="Ban H."/>
            <person name="Sato S."/>
            <person name="Yoshikawa S."/>
            <person name="Yamada K."/>
            <person name="Nakamura Y."/>
            <person name="Ichinomiya M."/>
            <person name="Sato N."/>
            <person name="Blanc-Mathieu R."/>
            <person name="Endo H."/>
            <person name="Kuwata A."/>
            <person name="Ogata H."/>
        </authorList>
    </citation>
    <scope>NUCLEOTIDE SEQUENCE [LARGE SCALE GENOMIC DNA]</scope>
</reference>
<keyword evidence="2" id="KW-0812">Transmembrane</keyword>
<evidence type="ECO:0000256" key="1">
    <source>
        <dbReference type="SAM" id="MobiDB-lite"/>
    </source>
</evidence>
<gene>
    <name evidence="3" type="ORF">TrCOL_g6464</name>
</gene>
<evidence type="ECO:0000313" key="3">
    <source>
        <dbReference type="EMBL" id="GMI44604.1"/>
    </source>
</evidence>
<organism evidence="3 4">
    <name type="scientific">Triparma columacea</name>
    <dbReference type="NCBI Taxonomy" id="722753"/>
    <lineage>
        <taxon>Eukaryota</taxon>
        <taxon>Sar</taxon>
        <taxon>Stramenopiles</taxon>
        <taxon>Ochrophyta</taxon>
        <taxon>Bolidophyceae</taxon>
        <taxon>Parmales</taxon>
        <taxon>Triparmaceae</taxon>
        <taxon>Triparma</taxon>
    </lineage>
</organism>
<feature type="transmembrane region" description="Helical" evidence="2">
    <location>
        <begin position="223"/>
        <end position="240"/>
    </location>
</feature>
<sequence length="322" mass="35835">MCVSGVAIYLGLTTRLLSPPTGLPLPTVTTAGNNYTYSGVDNFDFGPKDFDPSTQGVYGLEPNIAFEFEFNSLGHFLYGFSAIFFFIPSFIMLLASNGHEKFLIKKMQLICDTAGGVFFIFYPTYNIIKRMAKHASTFASSSYCNNGYEWAIGAMWASSFGFAVLCLHDFWHVRKALLEETAGKRRPSRKPPAPTPWGIWLVTKLESFSYSPRTIKRMGRMPATFAFIIIAISFVQVYLYTLHWNGGQSQDLTTLAFMWFGVLFCSTYFMLLWNRNRGREGAGEGYEGGEDGIGRRGTTVGGLGGIDSDLEDDDLSFIKGKG</sequence>
<feature type="transmembrane region" description="Helical" evidence="2">
    <location>
        <begin position="107"/>
        <end position="128"/>
    </location>
</feature>
<keyword evidence="2" id="KW-0472">Membrane</keyword>
<accession>A0A9W7LBK6</accession>
<dbReference type="AlphaFoldDB" id="A0A9W7LBK6"/>
<feature type="region of interest" description="Disordered" evidence="1">
    <location>
        <begin position="283"/>
        <end position="307"/>
    </location>
</feature>
<evidence type="ECO:0000256" key="2">
    <source>
        <dbReference type="SAM" id="Phobius"/>
    </source>
</evidence>
<keyword evidence="4" id="KW-1185">Reference proteome</keyword>
<keyword evidence="2" id="KW-1133">Transmembrane helix</keyword>
<proteinExistence type="predicted"/>
<comment type="caution">
    <text evidence="3">The sequence shown here is derived from an EMBL/GenBank/DDBJ whole genome shotgun (WGS) entry which is preliminary data.</text>
</comment>
<feature type="transmembrane region" description="Helical" evidence="2">
    <location>
        <begin position="148"/>
        <end position="167"/>
    </location>
</feature>
<feature type="transmembrane region" description="Helical" evidence="2">
    <location>
        <begin position="76"/>
        <end position="95"/>
    </location>
</feature>